<name>A0A1Q2SLG4_9GAMM</name>
<gene>
    <name evidence="2" type="ORF">TAO_0616</name>
</gene>
<dbReference type="Proteomes" id="UP000243679">
    <property type="component" value="Chromosome"/>
</dbReference>
<keyword evidence="1" id="KW-0732">Signal</keyword>
<dbReference type="RefSeq" id="WP_096526579.1">
    <property type="nucleotide sequence ID" value="NZ_AP014836.1"/>
</dbReference>
<dbReference type="EMBL" id="AP014836">
    <property type="protein sequence ID" value="BAW79986.1"/>
    <property type="molecule type" value="Genomic_DNA"/>
</dbReference>
<evidence type="ECO:0000313" key="2">
    <source>
        <dbReference type="EMBL" id="BAW79986.1"/>
    </source>
</evidence>
<dbReference type="SUPFAM" id="SSF56935">
    <property type="entry name" value="Porins"/>
    <property type="match status" value="1"/>
</dbReference>
<accession>A0A1Q2SLG4</accession>
<protein>
    <submittedName>
        <fullName evidence="2">Phosphate-selective porin O and P</fullName>
    </submittedName>
</protein>
<organism evidence="2 3">
    <name type="scientific">Candidatus Nitrosoglobus terrae</name>
    <dbReference type="NCBI Taxonomy" id="1630141"/>
    <lineage>
        <taxon>Bacteria</taxon>
        <taxon>Pseudomonadati</taxon>
        <taxon>Pseudomonadota</taxon>
        <taxon>Gammaproteobacteria</taxon>
        <taxon>Chromatiales</taxon>
        <taxon>Chromatiaceae</taxon>
        <taxon>Candidatus Nitrosoglobus</taxon>
    </lineage>
</organism>
<dbReference type="InterPro" id="IPR023614">
    <property type="entry name" value="Porin_dom_sf"/>
</dbReference>
<sequence length="466" mass="51864">MGSNVKKILVSIILSHGSLLNSSAYANTEILNQEKPKDLTHNAQVKTENKVTEQNHKESTKQKSITVKADYTGLTIKSASGNYTFNLGGRIQGDSALLDSSKIDLELRRARINFIGTLYKNWMYRVEGAFGGYNPRITNAYFRFRGFDPINLTLGYQKVPFSLESVTSNNWTVFQERAMVNTLINNAGISNNHPSENFISNFVDNFLNNDEIGRRSLGLSMDTYGKGWPDWTVAAGFYSEGIVNPGAFSNGNWEAVSRATIAPIAEATRVFHLGGSIDYRNFNDNSGLVLSTRPESQLAPSLIGTGVIPDVKQNLLLGGEISTVWGPFHAQSEYIHSEIARKKGIPNLNFDGWYAQTGYFLTGESRNYQASTGRYSRITPRRMVGKGGWGAWEIAARYSVLDLENKNILGGVEKNITLGINWWATQNFMIRANYVHAMVDSDTSRAQLGGENKNTNIFMTRLQLVF</sequence>
<evidence type="ECO:0000313" key="3">
    <source>
        <dbReference type="Proteomes" id="UP000243679"/>
    </source>
</evidence>
<dbReference type="InterPro" id="IPR010870">
    <property type="entry name" value="Porin_O/P"/>
</dbReference>
<dbReference type="Pfam" id="PF07396">
    <property type="entry name" value="Porin_O_P"/>
    <property type="match status" value="1"/>
</dbReference>
<dbReference type="Gene3D" id="2.40.160.10">
    <property type="entry name" value="Porin"/>
    <property type="match status" value="1"/>
</dbReference>
<dbReference type="OrthoDB" id="9807854at2"/>
<keyword evidence="3" id="KW-1185">Reference proteome</keyword>
<dbReference type="KEGG" id="ntt:TAO_0616"/>
<dbReference type="AlphaFoldDB" id="A0A1Q2SLG4"/>
<reference evidence="2 3" key="1">
    <citation type="journal article" date="2017" name="ISME J.">
        <title>An acid-tolerant ammonia-oxidizing ?-proteobacterium from soil.</title>
        <authorList>
            <person name="Hayatsu M."/>
            <person name="Tago K."/>
            <person name="Uchiyama I."/>
            <person name="Toyoda A."/>
            <person name="Wang Y."/>
            <person name="Shimomura Y."/>
            <person name="Okubo T."/>
            <person name="Kurisu F."/>
            <person name="Hirono Y."/>
            <person name="Nonaka K."/>
            <person name="Akiyama H."/>
            <person name="Itoh T."/>
            <person name="Takami H."/>
        </authorList>
    </citation>
    <scope>NUCLEOTIDE SEQUENCE [LARGE SCALE GENOMIC DNA]</scope>
    <source>
        <strain evidence="2 3">TAO100</strain>
    </source>
</reference>
<evidence type="ECO:0000256" key="1">
    <source>
        <dbReference type="SAM" id="SignalP"/>
    </source>
</evidence>
<proteinExistence type="predicted"/>
<feature type="chain" id="PRO_5012817685" evidence="1">
    <location>
        <begin position="27"/>
        <end position="466"/>
    </location>
</feature>
<feature type="signal peptide" evidence="1">
    <location>
        <begin position="1"/>
        <end position="26"/>
    </location>
</feature>